<reference evidence="1 2" key="1">
    <citation type="journal article" date="2017" name="Nature">
        <title>The Apostasia genome and the evolution of orchids.</title>
        <authorList>
            <person name="Zhang G.Q."/>
            <person name="Liu K.W."/>
            <person name="Li Z."/>
            <person name="Lohaus R."/>
            <person name="Hsiao Y.Y."/>
            <person name="Niu S.C."/>
            <person name="Wang J.Y."/>
            <person name="Lin Y.C."/>
            <person name="Xu Q."/>
            <person name="Chen L.J."/>
            <person name="Yoshida K."/>
            <person name="Fujiwara S."/>
            <person name="Wang Z.W."/>
            <person name="Zhang Y.Q."/>
            <person name="Mitsuda N."/>
            <person name="Wang M."/>
            <person name="Liu G.H."/>
            <person name="Pecoraro L."/>
            <person name="Huang H.X."/>
            <person name="Xiao X.J."/>
            <person name="Lin M."/>
            <person name="Wu X.Y."/>
            <person name="Wu W.L."/>
            <person name="Chen Y.Y."/>
            <person name="Chang S.B."/>
            <person name="Sakamoto S."/>
            <person name="Ohme-Takagi M."/>
            <person name="Yagi M."/>
            <person name="Zeng S.J."/>
            <person name="Shen C.Y."/>
            <person name="Yeh C.M."/>
            <person name="Luo Y.B."/>
            <person name="Tsai W.C."/>
            <person name="Van de Peer Y."/>
            <person name="Liu Z.J."/>
        </authorList>
    </citation>
    <scope>NUCLEOTIDE SEQUENCE [LARGE SCALE GENOMIC DNA]</scope>
    <source>
        <strain evidence="2">cv. Shenzhen</strain>
        <tissue evidence="1">Stem</tissue>
    </source>
</reference>
<protein>
    <submittedName>
        <fullName evidence="1">Uncharacterized protein</fullName>
    </submittedName>
</protein>
<dbReference type="Proteomes" id="UP000236161">
    <property type="component" value="Unassembled WGS sequence"/>
</dbReference>
<gene>
    <name evidence="1" type="ORF">AXF42_Ash014864</name>
</gene>
<proteinExistence type="predicted"/>
<accession>A0A2I0ALC8</accession>
<dbReference type="AlphaFoldDB" id="A0A2I0ALC8"/>
<sequence>MQHVAIESVSPTGQISSTSMEVEGLVASRLKGTVSNHPAARECGRKLVDNFCDVNVRVE</sequence>
<name>A0A2I0ALC8_9ASPA</name>
<evidence type="ECO:0000313" key="2">
    <source>
        <dbReference type="Proteomes" id="UP000236161"/>
    </source>
</evidence>
<evidence type="ECO:0000313" key="1">
    <source>
        <dbReference type="EMBL" id="PKA56361.1"/>
    </source>
</evidence>
<keyword evidence="2" id="KW-1185">Reference proteome</keyword>
<dbReference type="EMBL" id="KZ451973">
    <property type="protein sequence ID" value="PKA56361.1"/>
    <property type="molecule type" value="Genomic_DNA"/>
</dbReference>
<organism evidence="1 2">
    <name type="scientific">Apostasia shenzhenica</name>
    <dbReference type="NCBI Taxonomy" id="1088818"/>
    <lineage>
        <taxon>Eukaryota</taxon>
        <taxon>Viridiplantae</taxon>
        <taxon>Streptophyta</taxon>
        <taxon>Embryophyta</taxon>
        <taxon>Tracheophyta</taxon>
        <taxon>Spermatophyta</taxon>
        <taxon>Magnoliopsida</taxon>
        <taxon>Liliopsida</taxon>
        <taxon>Asparagales</taxon>
        <taxon>Orchidaceae</taxon>
        <taxon>Apostasioideae</taxon>
        <taxon>Apostasia</taxon>
    </lineage>
</organism>